<dbReference type="STRING" id="703135.A0A2A9NHF0"/>
<feature type="binding site" evidence="3">
    <location>
        <position position="230"/>
    </location>
    <ligand>
        <name>FAD</name>
        <dbReference type="ChEBI" id="CHEBI:57692"/>
    </ligand>
</feature>
<feature type="domain" description="Glucose-methanol-choline oxidoreductase N-terminal" evidence="5">
    <location>
        <begin position="87"/>
        <end position="110"/>
    </location>
</feature>
<evidence type="ECO:0000313" key="7">
    <source>
        <dbReference type="EMBL" id="PFH48754.1"/>
    </source>
</evidence>
<organism evidence="7 8">
    <name type="scientific">Amanita thiersii Skay4041</name>
    <dbReference type="NCBI Taxonomy" id="703135"/>
    <lineage>
        <taxon>Eukaryota</taxon>
        <taxon>Fungi</taxon>
        <taxon>Dikarya</taxon>
        <taxon>Basidiomycota</taxon>
        <taxon>Agaricomycotina</taxon>
        <taxon>Agaricomycetes</taxon>
        <taxon>Agaricomycetidae</taxon>
        <taxon>Agaricales</taxon>
        <taxon>Pluteineae</taxon>
        <taxon>Amanitaceae</taxon>
        <taxon>Amanita</taxon>
    </lineage>
</organism>
<keyword evidence="3 4" id="KW-0274">FAD</keyword>
<dbReference type="AlphaFoldDB" id="A0A2A9NHF0"/>
<name>A0A2A9NHF0_9AGAR</name>
<dbReference type="PANTHER" id="PTHR11552">
    <property type="entry name" value="GLUCOSE-METHANOL-CHOLINE GMC OXIDOREDUCTASE"/>
    <property type="match status" value="1"/>
</dbReference>
<comment type="similarity">
    <text evidence="2 4">Belongs to the GMC oxidoreductase family.</text>
</comment>
<evidence type="ECO:0000256" key="2">
    <source>
        <dbReference type="ARBA" id="ARBA00010790"/>
    </source>
</evidence>
<dbReference type="SUPFAM" id="SSF51905">
    <property type="entry name" value="FAD/NAD(P)-binding domain"/>
    <property type="match status" value="1"/>
</dbReference>
<sequence>MSSDTVYDIIFAGGGAAACVTAGRLAAADPSLKILIIEAGPHIRDVPDHVQPALYFRNLARAADTFSLHLSQPSQSLGGRGVVVPSGRCLGGGSGINFIMYTRAAASDYDDWEAKYKNPGWGSKDLIPLLKKAETYEPGGPTHGSNGPIHVSFRPDRINVGEQFLEVASKYDKERTSAKDSNDFETCNVYAPWAQYVHPVTGRRSDTAHHYIYNQIDGNPNLVVLTRKKVVKVLFEGNQAVGVEYIDDIQGRSKQTVTPSIAKASRLVVVSAGAFGSPAILERSGIGNPEILKKYDILQIVDLPGVGENYMDHNRLFLPYFVSDDADTLDTIFREGQSAIQSLVDEWTKTGKGLLTHNSIDAGIKMRPNAEDLRVIGPEFEQRWNEYFANTPDKPVMWIGALGAYAGTNPDAPRRKMVTMGYYSEYPVSVGHAHITSATDLYSQLNFHAGFLDNPVDLGILRWAYKKSREYIRRMKMYRGEYSEEHPQFSKGSKAGTGPAEGPVDINAPDIVYSAEDDKIIDDFTRRNVETTWHSIGTCAMKPREKMGVVDPRLNVYGTKGLKVADCSITPSNVGANTYNTALAIGEKAAMIIAEDLEIKGV</sequence>
<dbReference type="PROSITE" id="PS00624">
    <property type="entry name" value="GMC_OXRED_2"/>
    <property type="match status" value="1"/>
</dbReference>
<gene>
    <name evidence="7" type="ORF">AMATHDRAFT_64701</name>
</gene>
<dbReference type="InterPro" id="IPR007867">
    <property type="entry name" value="GMC_OxRtase_C"/>
</dbReference>
<evidence type="ECO:0000259" key="5">
    <source>
        <dbReference type="PROSITE" id="PS00623"/>
    </source>
</evidence>
<proteinExistence type="inferred from homology"/>
<dbReference type="Gene3D" id="3.30.560.10">
    <property type="entry name" value="Glucose Oxidase, domain 3"/>
    <property type="match status" value="1"/>
</dbReference>
<dbReference type="InterPro" id="IPR012132">
    <property type="entry name" value="GMC_OxRdtase"/>
</dbReference>
<evidence type="ECO:0000256" key="1">
    <source>
        <dbReference type="ARBA" id="ARBA00001974"/>
    </source>
</evidence>
<protein>
    <submittedName>
        <fullName evidence="7">GMC oxidoreductase</fullName>
    </submittedName>
</protein>
<dbReference type="PIRSF" id="PIRSF000137">
    <property type="entry name" value="Alcohol_oxidase"/>
    <property type="match status" value="1"/>
</dbReference>
<dbReference type="Pfam" id="PF00732">
    <property type="entry name" value="GMC_oxred_N"/>
    <property type="match status" value="1"/>
</dbReference>
<dbReference type="EMBL" id="KZ302051">
    <property type="protein sequence ID" value="PFH48754.1"/>
    <property type="molecule type" value="Genomic_DNA"/>
</dbReference>
<evidence type="ECO:0000256" key="4">
    <source>
        <dbReference type="RuleBase" id="RU003968"/>
    </source>
</evidence>
<dbReference type="Proteomes" id="UP000242287">
    <property type="component" value="Unassembled WGS sequence"/>
</dbReference>
<feature type="domain" description="Glucose-methanol-choline oxidoreductase N-terminal" evidence="6">
    <location>
        <begin position="273"/>
        <end position="287"/>
    </location>
</feature>
<evidence type="ECO:0000259" key="6">
    <source>
        <dbReference type="PROSITE" id="PS00624"/>
    </source>
</evidence>
<dbReference type="Gene3D" id="3.50.50.60">
    <property type="entry name" value="FAD/NAD(P)-binding domain"/>
    <property type="match status" value="1"/>
</dbReference>
<evidence type="ECO:0000313" key="8">
    <source>
        <dbReference type="Proteomes" id="UP000242287"/>
    </source>
</evidence>
<dbReference type="InterPro" id="IPR000172">
    <property type="entry name" value="GMC_OxRdtase_N"/>
</dbReference>
<keyword evidence="4" id="KW-0285">Flavoprotein</keyword>
<dbReference type="PROSITE" id="PS00623">
    <property type="entry name" value="GMC_OXRED_1"/>
    <property type="match status" value="1"/>
</dbReference>
<dbReference type="OrthoDB" id="269227at2759"/>
<dbReference type="SUPFAM" id="SSF54373">
    <property type="entry name" value="FAD-linked reductases, C-terminal domain"/>
    <property type="match status" value="1"/>
</dbReference>
<accession>A0A2A9NHF0</accession>
<evidence type="ECO:0000256" key="3">
    <source>
        <dbReference type="PIRSR" id="PIRSR000137-2"/>
    </source>
</evidence>
<keyword evidence="8" id="KW-1185">Reference proteome</keyword>
<dbReference type="GO" id="GO:0016614">
    <property type="term" value="F:oxidoreductase activity, acting on CH-OH group of donors"/>
    <property type="evidence" value="ECO:0007669"/>
    <property type="project" value="InterPro"/>
</dbReference>
<feature type="binding site" evidence="3">
    <location>
        <begin position="533"/>
        <end position="534"/>
    </location>
    <ligand>
        <name>FAD</name>
        <dbReference type="ChEBI" id="CHEBI:57692"/>
    </ligand>
</feature>
<dbReference type="Pfam" id="PF05199">
    <property type="entry name" value="GMC_oxred_C"/>
    <property type="match status" value="1"/>
</dbReference>
<reference evidence="7 8" key="1">
    <citation type="submission" date="2014-02" db="EMBL/GenBank/DDBJ databases">
        <title>Transposable element dynamics among asymbiotic and ectomycorrhizal Amanita fungi.</title>
        <authorList>
            <consortium name="DOE Joint Genome Institute"/>
            <person name="Hess J."/>
            <person name="Skrede I."/>
            <person name="Wolfe B."/>
            <person name="LaButti K."/>
            <person name="Ohm R.A."/>
            <person name="Grigoriev I.V."/>
            <person name="Pringle A."/>
        </authorList>
    </citation>
    <scope>NUCLEOTIDE SEQUENCE [LARGE SCALE GENOMIC DNA]</scope>
    <source>
        <strain evidence="7 8">SKay4041</strain>
    </source>
</reference>
<dbReference type="InterPro" id="IPR036188">
    <property type="entry name" value="FAD/NAD-bd_sf"/>
</dbReference>
<comment type="cofactor">
    <cofactor evidence="1 3">
        <name>FAD</name>
        <dbReference type="ChEBI" id="CHEBI:57692"/>
    </cofactor>
</comment>
<dbReference type="PANTHER" id="PTHR11552:SF78">
    <property type="entry name" value="GLUCOSE-METHANOL-CHOLINE OXIDOREDUCTASE N-TERMINAL DOMAIN-CONTAINING PROTEIN"/>
    <property type="match status" value="1"/>
</dbReference>
<dbReference type="GO" id="GO:0050660">
    <property type="term" value="F:flavin adenine dinucleotide binding"/>
    <property type="evidence" value="ECO:0007669"/>
    <property type="project" value="InterPro"/>
</dbReference>